<keyword evidence="6 7" id="KW-0472">Membrane</keyword>
<dbReference type="PANTHER" id="PTHR43663:SF1">
    <property type="entry name" value="CHROMATE TRANSPORTER"/>
    <property type="match status" value="1"/>
</dbReference>
<dbReference type="InterPro" id="IPR052518">
    <property type="entry name" value="CHR_Transporter"/>
</dbReference>
<dbReference type="GO" id="GO:0015109">
    <property type="term" value="F:chromate transmembrane transporter activity"/>
    <property type="evidence" value="ECO:0007669"/>
    <property type="project" value="InterPro"/>
</dbReference>
<comment type="subcellular location">
    <subcellularLocation>
        <location evidence="1">Cell membrane</location>
        <topology evidence="1">Multi-pass membrane protein</topology>
    </subcellularLocation>
</comment>
<dbReference type="Proteomes" id="UP000430508">
    <property type="component" value="Chromosome"/>
</dbReference>
<evidence type="ECO:0000256" key="5">
    <source>
        <dbReference type="ARBA" id="ARBA00022989"/>
    </source>
</evidence>
<dbReference type="EMBL" id="CP046996">
    <property type="protein sequence ID" value="QHA00453.1"/>
    <property type="molecule type" value="Genomic_DNA"/>
</dbReference>
<evidence type="ECO:0000313" key="9">
    <source>
        <dbReference type="Proteomes" id="UP000430508"/>
    </source>
</evidence>
<keyword evidence="4 7" id="KW-0812">Transmembrane</keyword>
<evidence type="ECO:0000256" key="4">
    <source>
        <dbReference type="ARBA" id="ARBA00022692"/>
    </source>
</evidence>
<accession>A0A857DI39</accession>
<name>A0A857DI39_9FIRM</name>
<keyword evidence="3" id="KW-1003">Cell membrane</keyword>
<reference evidence="8 9" key="1">
    <citation type="submission" date="2019-12" db="EMBL/GenBank/DDBJ databases">
        <title>Sequence classification of anaerobic respiratory reductive dehalogenases: First we see many, then we see few.</title>
        <authorList>
            <person name="Molenda O."/>
            <person name="Puentes Jacome L.A."/>
            <person name="Cao X."/>
            <person name="Nesbo C.L."/>
            <person name="Tang S."/>
            <person name="Morson N."/>
            <person name="Patron J."/>
            <person name="Lomheim L."/>
            <person name="Wishart D.S."/>
            <person name="Edwards E.A."/>
        </authorList>
    </citation>
    <scope>NUCLEOTIDE SEQUENCE [LARGE SCALE GENOMIC DNA]</scope>
    <source>
        <strain evidence="8 9">12DCA</strain>
    </source>
</reference>
<gene>
    <name evidence="8" type="ORF">GQ588_07335</name>
</gene>
<evidence type="ECO:0000313" key="8">
    <source>
        <dbReference type="EMBL" id="QHA00453.1"/>
    </source>
</evidence>
<evidence type="ECO:0000256" key="3">
    <source>
        <dbReference type="ARBA" id="ARBA00022475"/>
    </source>
</evidence>
<dbReference type="InterPro" id="IPR003370">
    <property type="entry name" value="Chromate_transpt"/>
</dbReference>
<dbReference type="AlphaFoldDB" id="A0A857DI39"/>
<evidence type="ECO:0000256" key="2">
    <source>
        <dbReference type="ARBA" id="ARBA00005262"/>
    </source>
</evidence>
<evidence type="ECO:0000256" key="6">
    <source>
        <dbReference type="ARBA" id="ARBA00023136"/>
    </source>
</evidence>
<organism evidence="8 9">
    <name type="scientific">Dehalobacter restrictus</name>
    <dbReference type="NCBI Taxonomy" id="55583"/>
    <lineage>
        <taxon>Bacteria</taxon>
        <taxon>Bacillati</taxon>
        <taxon>Bacillota</taxon>
        <taxon>Clostridia</taxon>
        <taxon>Eubacteriales</taxon>
        <taxon>Desulfitobacteriaceae</taxon>
        <taxon>Dehalobacter</taxon>
    </lineage>
</organism>
<evidence type="ECO:0000256" key="1">
    <source>
        <dbReference type="ARBA" id="ARBA00004651"/>
    </source>
</evidence>
<sequence length="179" mass="19138">MATDLWNLFIVFFWASNLSYGGGPAMIPLIQAETVDNYHWLTNAQFADTIALANALPGPLGTKVAAYLGYQVASWPGAIVALLATTLPTVLILIVLGSILKKYANSSNLKAALTGVRPIVTALLIIVAYEMAVDAFQIQVPLDYATVLIAVGSAAALYFLKLHPVLLIVLSMVIGYLIF</sequence>
<feature type="transmembrane region" description="Helical" evidence="7">
    <location>
        <begin position="112"/>
        <end position="132"/>
    </location>
</feature>
<protein>
    <submittedName>
        <fullName evidence="8">Chromate transporter</fullName>
    </submittedName>
</protein>
<comment type="similarity">
    <text evidence="2">Belongs to the chromate ion transporter (CHR) (TC 2.A.51) family.</text>
</comment>
<feature type="transmembrane region" description="Helical" evidence="7">
    <location>
        <begin position="78"/>
        <end position="100"/>
    </location>
</feature>
<dbReference type="Pfam" id="PF02417">
    <property type="entry name" value="Chromate_transp"/>
    <property type="match status" value="1"/>
</dbReference>
<feature type="transmembrane region" description="Helical" evidence="7">
    <location>
        <begin position="144"/>
        <end position="177"/>
    </location>
</feature>
<dbReference type="PANTHER" id="PTHR43663">
    <property type="entry name" value="CHROMATE TRANSPORT PROTEIN-RELATED"/>
    <property type="match status" value="1"/>
</dbReference>
<keyword evidence="5 7" id="KW-1133">Transmembrane helix</keyword>
<evidence type="ECO:0000256" key="7">
    <source>
        <dbReference type="SAM" id="Phobius"/>
    </source>
</evidence>
<proteinExistence type="inferred from homology"/>
<dbReference type="RefSeq" id="WP_019225513.1">
    <property type="nucleotide sequence ID" value="NZ_CP046996.1"/>
</dbReference>
<dbReference type="GO" id="GO:0005886">
    <property type="term" value="C:plasma membrane"/>
    <property type="evidence" value="ECO:0007669"/>
    <property type="project" value="UniProtKB-SubCell"/>
</dbReference>